<gene>
    <name evidence="2" type="ORF">V6N11_072184</name>
</gene>
<dbReference type="EMBL" id="JBBPBN010000003">
    <property type="protein sequence ID" value="KAK9043858.1"/>
    <property type="molecule type" value="Genomic_DNA"/>
</dbReference>
<evidence type="ECO:0000313" key="3">
    <source>
        <dbReference type="Proteomes" id="UP001396334"/>
    </source>
</evidence>
<dbReference type="Proteomes" id="UP001396334">
    <property type="component" value="Unassembled WGS sequence"/>
</dbReference>
<name>A0ABR2U2B2_9ROSI</name>
<proteinExistence type="predicted"/>
<evidence type="ECO:0000313" key="2">
    <source>
        <dbReference type="EMBL" id="KAK9043858.1"/>
    </source>
</evidence>
<feature type="region of interest" description="Disordered" evidence="1">
    <location>
        <begin position="27"/>
        <end position="54"/>
    </location>
</feature>
<comment type="caution">
    <text evidence="2">The sequence shown here is derived from an EMBL/GenBank/DDBJ whole genome shotgun (WGS) entry which is preliminary data.</text>
</comment>
<reference evidence="2 3" key="1">
    <citation type="journal article" date="2024" name="G3 (Bethesda)">
        <title>Genome assembly of Hibiscus sabdariffa L. provides insights into metabolisms of medicinal natural products.</title>
        <authorList>
            <person name="Kim T."/>
        </authorList>
    </citation>
    <scope>NUCLEOTIDE SEQUENCE [LARGE SCALE GENOMIC DNA]</scope>
    <source>
        <strain evidence="2">TK-2024</strain>
        <tissue evidence="2">Old leaves</tissue>
    </source>
</reference>
<sequence length="172" mass="18439">MVLKAAAARPDVGVAVVQPPSSFGMFAAASPSSSSDRSHEKQPRKGHENGLDAVVSPRRRRHSGGYFVGMMSGWFGGEWDGCRLGGDARWGLVMGGLGLGEWDRFRGADGGCWSWLVGGVGLVSDGGVWVGEGGWQQGGNEWRARVSGGLGEWTSGSLGKWFWCMRMKEMMN</sequence>
<organism evidence="2 3">
    <name type="scientific">Hibiscus sabdariffa</name>
    <name type="common">roselle</name>
    <dbReference type="NCBI Taxonomy" id="183260"/>
    <lineage>
        <taxon>Eukaryota</taxon>
        <taxon>Viridiplantae</taxon>
        <taxon>Streptophyta</taxon>
        <taxon>Embryophyta</taxon>
        <taxon>Tracheophyta</taxon>
        <taxon>Spermatophyta</taxon>
        <taxon>Magnoliopsida</taxon>
        <taxon>eudicotyledons</taxon>
        <taxon>Gunneridae</taxon>
        <taxon>Pentapetalae</taxon>
        <taxon>rosids</taxon>
        <taxon>malvids</taxon>
        <taxon>Malvales</taxon>
        <taxon>Malvaceae</taxon>
        <taxon>Malvoideae</taxon>
        <taxon>Hibiscus</taxon>
    </lineage>
</organism>
<accession>A0ABR2U2B2</accession>
<keyword evidence="3" id="KW-1185">Reference proteome</keyword>
<evidence type="ECO:0000256" key="1">
    <source>
        <dbReference type="SAM" id="MobiDB-lite"/>
    </source>
</evidence>
<protein>
    <submittedName>
        <fullName evidence="2">Uncharacterized protein</fullName>
    </submittedName>
</protein>
<feature type="compositionally biased region" description="Basic and acidic residues" evidence="1">
    <location>
        <begin position="36"/>
        <end position="50"/>
    </location>
</feature>